<dbReference type="OrthoDB" id="5901668at2"/>
<dbReference type="SUPFAM" id="SSF56349">
    <property type="entry name" value="DNA breaking-rejoining enzymes"/>
    <property type="match status" value="1"/>
</dbReference>
<protein>
    <recommendedName>
        <fullName evidence="4">Phage integrase family protein</fullName>
    </recommendedName>
</protein>
<evidence type="ECO:0000256" key="1">
    <source>
        <dbReference type="ARBA" id="ARBA00023172"/>
    </source>
</evidence>
<dbReference type="GO" id="GO:0015074">
    <property type="term" value="P:DNA integration"/>
    <property type="evidence" value="ECO:0007669"/>
    <property type="project" value="InterPro"/>
</dbReference>
<gene>
    <name evidence="2" type="ordered locus">Sput200_2640</name>
</gene>
<dbReference type="GO" id="GO:0006310">
    <property type="term" value="P:DNA recombination"/>
    <property type="evidence" value="ECO:0007669"/>
    <property type="project" value="UniProtKB-KW"/>
</dbReference>
<dbReference type="Proteomes" id="UP000008209">
    <property type="component" value="Chromosome"/>
</dbReference>
<dbReference type="HOGENOM" id="CLU_540636_0_0_6"/>
<proteinExistence type="predicted"/>
<dbReference type="GO" id="GO:0003677">
    <property type="term" value="F:DNA binding"/>
    <property type="evidence" value="ECO:0007669"/>
    <property type="project" value="InterPro"/>
</dbReference>
<name>E6XFY2_SHEP2</name>
<dbReference type="PATRIC" id="fig|399804.5.peg.2734"/>
<organism evidence="2 3">
    <name type="scientific">Shewanella putrefaciens (strain 200)</name>
    <dbReference type="NCBI Taxonomy" id="399804"/>
    <lineage>
        <taxon>Bacteria</taxon>
        <taxon>Pseudomonadati</taxon>
        <taxon>Pseudomonadota</taxon>
        <taxon>Gammaproteobacteria</taxon>
        <taxon>Alteromonadales</taxon>
        <taxon>Shewanellaceae</taxon>
        <taxon>Shewanella</taxon>
    </lineage>
</organism>
<keyword evidence="1" id="KW-0233">DNA recombination</keyword>
<dbReference type="Gene3D" id="1.10.443.10">
    <property type="entry name" value="Intergrase catalytic core"/>
    <property type="match status" value="1"/>
</dbReference>
<sequence length="545" mass="62390">MGKLQANAKSHRLKNSGGVMPDRLGTNTALMKMFYQAEKQSHETNSGKLLVVLLYLWLTQQLDDFLLHANEKPLTVDDIPDCHKVKNSDTCEAHRFKNHKFEDGKSWTYYARATITQNGEKKFEWQPIPNSLIHIFKPFVSNHSYNVSWLTAAEKQQLLNLLMAKWRKPAEIEHFPAIRKQLFFKYITSCIRTDNKLSSLTKSLLLPTDIRHHRHAAVYQQKNSEQVRAELFHAQDRYLSRLFTHANSLGVSKLLTLTFSSSSKVGKATLPNISLLNDNAKRNIPADITSSKVGVSFHSKWVGDDLEKYADESVCYGSSRLIPESEIVAIFRHLHDEITSSKPENKAGQAALIHYHNLCANHTALLFILLTGMRPTHAISINKQSHYDYRRTTVSDKGFQREIRICDYLRQQILHYTTLQQKLSLKLNLSNALPWAWSLYDANNQATAISAKSLRQFLHQRANGIVPYVLRHQFAQSAATSIIHKLTTHQIDRLMGHAEYGEHLGSDHVFPASIKQQDLFLDSLPARYGLKELKYVKFIQQIKPC</sequence>
<dbReference type="InterPro" id="IPR013762">
    <property type="entry name" value="Integrase-like_cat_sf"/>
</dbReference>
<evidence type="ECO:0008006" key="4">
    <source>
        <dbReference type="Google" id="ProtNLM"/>
    </source>
</evidence>
<dbReference type="KEGG" id="shp:Sput200_2640"/>
<accession>E6XFY2</accession>
<dbReference type="InterPro" id="IPR011010">
    <property type="entry name" value="DNA_brk_join_enz"/>
</dbReference>
<dbReference type="AlphaFoldDB" id="E6XFY2"/>
<evidence type="ECO:0000313" key="3">
    <source>
        <dbReference type="Proteomes" id="UP000008209"/>
    </source>
</evidence>
<reference evidence="2 3" key="1">
    <citation type="submission" date="2011-01" db="EMBL/GenBank/DDBJ databases">
        <title>Complete sequence of Shewanella putrefaciens 200.</title>
        <authorList>
            <consortium name="US DOE Joint Genome Institute"/>
            <person name="Lucas S."/>
            <person name="Copeland A."/>
            <person name="Lapidus A."/>
            <person name="Cheng J.-F."/>
            <person name="Bruce D."/>
            <person name="Goodwin L."/>
            <person name="Pitluck S."/>
            <person name="Munk A.C."/>
            <person name="Detter J.C."/>
            <person name="Han C."/>
            <person name="Tapia R."/>
            <person name="Land M."/>
            <person name="Hauser L."/>
            <person name="Chang Y.-J."/>
            <person name="Jeffries C."/>
            <person name="Kyrpides N."/>
            <person name="Ivanova N."/>
            <person name="Mikhailova N."/>
            <person name="Kolker E."/>
            <person name="Lawrence C."/>
            <person name="McCue L.A."/>
            <person name="DiChristina T."/>
            <person name="Nealson K."/>
            <person name="Fredrickson J.K."/>
            <person name="Woyke T."/>
        </authorList>
    </citation>
    <scope>NUCLEOTIDE SEQUENCE [LARGE SCALE GENOMIC DNA]</scope>
    <source>
        <strain evidence="2 3">200</strain>
    </source>
</reference>
<evidence type="ECO:0000313" key="2">
    <source>
        <dbReference type="EMBL" id="ADV55060.1"/>
    </source>
</evidence>
<dbReference type="EMBL" id="CP002457">
    <property type="protein sequence ID" value="ADV55060.1"/>
    <property type="molecule type" value="Genomic_DNA"/>
</dbReference>